<comment type="caution">
    <text evidence="3">The sequence shown here is derived from an EMBL/GenBank/DDBJ whole genome shotgun (WGS) entry which is preliminary data.</text>
</comment>
<keyword evidence="1" id="KW-0472">Membrane</keyword>
<dbReference type="InterPro" id="IPR046675">
    <property type="entry name" value="DUF6545"/>
</dbReference>
<keyword evidence="1" id="KW-0812">Transmembrane</keyword>
<evidence type="ECO:0000256" key="1">
    <source>
        <dbReference type="SAM" id="Phobius"/>
    </source>
</evidence>
<keyword evidence="1" id="KW-1133">Transmembrane helix</keyword>
<feature type="domain" description="DUF6545" evidence="2">
    <location>
        <begin position="263"/>
        <end position="384"/>
    </location>
</feature>
<dbReference type="Pfam" id="PF20182">
    <property type="entry name" value="DUF6545"/>
    <property type="match status" value="1"/>
</dbReference>
<feature type="transmembrane region" description="Helical" evidence="1">
    <location>
        <begin position="151"/>
        <end position="173"/>
    </location>
</feature>
<evidence type="ECO:0000313" key="3">
    <source>
        <dbReference type="EMBL" id="MBP2471141.1"/>
    </source>
</evidence>
<feature type="transmembrane region" description="Helical" evidence="1">
    <location>
        <begin position="35"/>
        <end position="53"/>
    </location>
</feature>
<organism evidence="3 4">
    <name type="scientific">Crossiella equi</name>
    <dbReference type="NCBI Taxonomy" id="130796"/>
    <lineage>
        <taxon>Bacteria</taxon>
        <taxon>Bacillati</taxon>
        <taxon>Actinomycetota</taxon>
        <taxon>Actinomycetes</taxon>
        <taxon>Pseudonocardiales</taxon>
        <taxon>Pseudonocardiaceae</taxon>
        <taxon>Crossiella</taxon>
    </lineage>
</organism>
<dbReference type="EMBL" id="JAGIOO010000001">
    <property type="protein sequence ID" value="MBP2471141.1"/>
    <property type="molecule type" value="Genomic_DNA"/>
</dbReference>
<name>A0ABS5A3H9_9PSEU</name>
<reference evidence="3 4" key="1">
    <citation type="submission" date="2021-03" db="EMBL/GenBank/DDBJ databases">
        <title>Sequencing the genomes of 1000 actinobacteria strains.</title>
        <authorList>
            <person name="Klenk H.-P."/>
        </authorList>
    </citation>
    <scope>NUCLEOTIDE SEQUENCE [LARGE SCALE GENOMIC DNA]</scope>
    <source>
        <strain evidence="3 4">DSM 44580</strain>
    </source>
</reference>
<feature type="transmembrane region" description="Helical" evidence="1">
    <location>
        <begin position="6"/>
        <end position="23"/>
    </location>
</feature>
<evidence type="ECO:0000313" key="4">
    <source>
        <dbReference type="Proteomes" id="UP001519363"/>
    </source>
</evidence>
<proteinExistence type="predicted"/>
<protein>
    <recommendedName>
        <fullName evidence="2">DUF6545 domain-containing protein</fullName>
    </recommendedName>
</protein>
<dbReference type="RefSeq" id="WP_143342681.1">
    <property type="nucleotide sequence ID" value="NZ_JAGIOO010000001.1"/>
</dbReference>
<dbReference type="Proteomes" id="UP001519363">
    <property type="component" value="Unassembled WGS sequence"/>
</dbReference>
<dbReference type="NCBIfam" id="NF042915">
    <property type="entry name" value="MAB_1171c_fam"/>
    <property type="match status" value="1"/>
</dbReference>
<accession>A0ABS5A3H9</accession>
<gene>
    <name evidence="3" type="ORF">JOF53_000013</name>
</gene>
<feature type="transmembrane region" description="Helical" evidence="1">
    <location>
        <begin position="220"/>
        <end position="245"/>
    </location>
</feature>
<feature type="transmembrane region" description="Helical" evidence="1">
    <location>
        <begin position="106"/>
        <end position="127"/>
    </location>
</feature>
<dbReference type="InterPro" id="IPR050039">
    <property type="entry name" value="MAB_1171c-like"/>
</dbReference>
<evidence type="ECO:0000259" key="2">
    <source>
        <dbReference type="Pfam" id="PF20182"/>
    </source>
</evidence>
<feature type="transmembrane region" description="Helical" evidence="1">
    <location>
        <begin position="194"/>
        <end position="214"/>
    </location>
</feature>
<feature type="transmembrane region" description="Helical" evidence="1">
    <location>
        <begin position="73"/>
        <end position="94"/>
    </location>
</feature>
<keyword evidence="4" id="KW-1185">Reference proteome</keyword>
<sequence length="394" mass="42831">MLVELVQPFFVVGALLIGVRNLLAWRLASPDLRPALLPMWTAAFGTALTSTIATPEVGVPLNAFTGVPSLSILLMSISQAITACAINVSLVYWQHPPGRAWLIARWLLPVFAAVIIAEVVLFCLGGAEEHHLDFVTAYATTGYPYLCELTLVHFVSNSFAMATAVPLCFRWAAIARADGHRWLCPGLRAAGLSFLASSTSSALVVVMVVAAWWGHDLSAVISPAAGLLNVATMPLIIVGVFLPLWGNNIQERVGRLGQFLVAFREHRRLRPLWLLLKPVNPALVHELRSPFGRLNAPARLLERIVEINDWLHVLEPYRPREVEAVDDPRAWAAHQVREIRTALHLRARGLPPPDVPPGEATSGGALPHAFASERARLLLVATALLSPTTTKAAA</sequence>